<dbReference type="Proteomes" id="UP000789920">
    <property type="component" value="Unassembled WGS sequence"/>
</dbReference>
<proteinExistence type="predicted"/>
<comment type="caution">
    <text evidence="1">The sequence shown here is derived from an EMBL/GenBank/DDBJ whole genome shotgun (WGS) entry which is preliminary data.</text>
</comment>
<reference evidence="1" key="1">
    <citation type="submission" date="2021-06" db="EMBL/GenBank/DDBJ databases">
        <authorList>
            <person name="Kallberg Y."/>
            <person name="Tangrot J."/>
            <person name="Rosling A."/>
        </authorList>
    </citation>
    <scope>NUCLEOTIDE SEQUENCE</scope>
    <source>
        <strain evidence="1">MA461A</strain>
    </source>
</reference>
<evidence type="ECO:0000313" key="2">
    <source>
        <dbReference type="Proteomes" id="UP000789920"/>
    </source>
</evidence>
<keyword evidence="2" id="KW-1185">Reference proteome</keyword>
<accession>A0ACA9SZ98</accession>
<protein>
    <submittedName>
        <fullName evidence="1">20912_t:CDS:1</fullName>
    </submittedName>
</protein>
<name>A0ACA9SZ98_9GLOM</name>
<organism evidence="1 2">
    <name type="scientific">Racocetra persica</name>
    <dbReference type="NCBI Taxonomy" id="160502"/>
    <lineage>
        <taxon>Eukaryota</taxon>
        <taxon>Fungi</taxon>
        <taxon>Fungi incertae sedis</taxon>
        <taxon>Mucoromycota</taxon>
        <taxon>Glomeromycotina</taxon>
        <taxon>Glomeromycetes</taxon>
        <taxon>Diversisporales</taxon>
        <taxon>Gigasporaceae</taxon>
        <taxon>Racocetra</taxon>
    </lineage>
</organism>
<gene>
    <name evidence="1" type="ORF">RPERSI_LOCUS37019</name>
</gene>
<feature type="non-terminal residue" evidence="1">
    <location>
        <position position="42"/>
    </location>
</feature>
<sequence length="42" mass="4726">MVIVSQIPRGQEITTAIINDFIRGEIIHVLLIGTPRIELIEI</sequence>
<feature type="non-terminal residue" evidence="1">
    <location>
        <position position="1"/>
    </location>
</feature>
<dbReference type="EMBL" id="CAJVQC010181263">
    <property type="protein sequence ID" value="CAG8852320.1"/>
    <property type="molecule type" value="Genomic_DNA"/>
</dbReference>
<evidence type="ECO:0000313" key="1">
    <source>
        <dbReference type="EMBL" id="CAG8852320.1"/>
    </source>
</evidence>